<dbReference type="VEuPathDB" id="FungiDB:SAPIO_CDS1753"/>
<dbReference type="GO" id="GO:0009102">
    <property type="term" value="P:biotin biosynthetic process"/>
    <property type="evidence" value="ECO:0007669"/>
    <property type="project" value="EnsemblFungi"/>
</dbReference>
<dbReference type="OrthoDB" id="333486at2759"/>
<evidence type="ECO:0000256" key="2">
    <source>
        <dbReference type="ARBA" id="ARBA00054873"/>
    </source>
</evidence>
<comment type="caution">
    <text evidence="6">The sequence shown here is derived from an EMBL/GenBank/DDBJ whole genome shotgun (WGS) entry which is preliminary data.</text>
</comment>
<dbReference type="KEGG" id="sapo:SAPIO_CDS1753"/>
<evidence type="ECO:0000256" key="4">
    <source>
        <dbReference type="SAM" id="MobiDB-lite"/>
    </source>
</evidence>
<dbReference type="GO" id="GO:0005759">
    <property type="term" value="C:mitochondrial matrix"/>
    <property type="evidence" value="ECO:0007669"/>
    <property type="project" value="EnsemblFungi"/>
</dbReference>
<proteinExistence type="inferred from homology"/>
<comment type="similarity">
    <text evidence="1">Belongs to the HesB/IscA family.</text>
</comment>
<feature type="region of interest" description="Disordered" evidence="4">
    <location>
        <begin position="76"/>
        <end position="131"/>
    </location>
</feature>
<dbReference type="InterPro" id="IPR000361">
    <property type="entry name" value="ATAP_core_dom"/>
</dbReference>
<protein>
    <recommendedName>
        <fullName evidence="3">Iron-sulfur assembly protein 1</fullName>
    </recommendedName>
</protein>
<dbReference type="NCBIfam" id="TIGR00049">
    <property type="entry name" value="iron-sulfur cluster assembly accessory protein"/>
    <property type="match status" value="1"/>
</dbReference>
<dbReference type="Gene3D" id="2.60.300.12">
    <property type="entry name" value="HesB-like domain"/>
    <property type="match status" value="1"/>
</dbReference>
<dbReference type="InterPro" id="IPR050322">
    <property type="entry name" value="Fe-S_cluster_asmbl/transfer"/>
</dbReference>
<organism evidence="6 7">
    <name type="scientific">Pseudallescheria apiosperma</name>
    <name type="common">Scedosporium apiospermum</name>
    <dbReference type="NCBI Taxonomy" id="563466"/>
    <lineage>
        <taxon>Eukaryota</taxon>
        <taxon>Fungi</taxon>
        <taxon>Dikarya</taxon>
        <taxon>Ascomycota</taxon>
        <taxon>Pezizomycotina</taxon>
        <taxon>Sordariomycetes</taxon>
        <taxon>Hypocreomycetidae</taxon>
        <taxon>Microascales</taxon>
        <taxon>Microascaceae</taxon>
        <taxon>Scedosporium</taxon>
    </lineage>
</organism>
<accession>A0A084GDN3</accession>
<evidence type="ECO:0000259" key="5">
    <source>
        <dbReference type="Pfam" id="PF01521"/>
    </source>
</evidence>
<dbReference type="PANTHER" id="PTHR10072">
    <property type="entry name" value="IRON-SULFUR CLUSTER ASSEMBLY PROTEIN"/>
    <property type="match status" value="1"/>
</dbReference>
<dbReference type="HOGENOM" id="CLU_069054_0_0_1"/>
<dbReference type="Pfam" id="PF01521">
    <property type="entry name" value="Fe-S_biosyn"/>
    <property type="match status" value="1"/>
</dbReference>
<keyword evidence="7" id="KW-1185">Reference proteome</keyword>
<evidence type="ECO:0000256" key="1">
    <source>
        <dbReference type="ARBA" id="ARBA00006718"/>
    </source>
</evidence>
<dbReference type="AlphaFoldDB" id="A0A084GDN3"/>
<dbReference type="GeneID" id="27720825"/>
<dbReference type="GO" id="GO:0044572">
    <property type="term" value="P:[4Fe-4S] cluster assembly"/>
    <property type="evidence" value="ECO:0007669"/>
    <property type="project" value="EnsemblFungi"/>
</dbReference>
<dbReference type="GO" id="GO:0051537">
    <property type="term" value="F:2 iron, 2 sulfur cluster binding"/>
    <property type="evidence" value="ECO:0007669"/>
    <property type="project" value="TreeGrafter"/>
</dbReference>
<dbReference type="PANTHER" id="PTHR10072:SF41">
    <property type="entry name" value="IRON-SULFUR CLUSTER ASSEMBLY 1 HOMOLOG, MITOCHONDRIAL"/>
    <property type="match status" value="1"/>
</dbReference>
<dbReference type="Proteomes" id="UP000028545">
    <property type="component" value="Unassembled WGS sequence"/>
</dbReference>
<comment type="function">
    <text evidence="2">Involved in the assembly of mitochondrial and cytoplasmic iron-sulfur proteins. Probably involved in the binding of an intermediate of Fe/S cluster assembly.</text>
</comment>
<gene>
    <name evidence="6" type="ORF">SAPIO_CDS1753</name>
</gene>
<evidence type="ECO:0000256" key="3">
    <source>
        <dbReference type="ARBA" id="ARBA00071673"/>
    </source>
</evidence>
<dbReference type="InterPro" id="IPR035903">
    <property type="entry name" value="HesB-like_dom_sf"/>
</dbReference>
<sequence length="242" mass="26391">MFARQTVTRTVVHSTRLLRLPAQAGRRWIMESRTATPSSAPPPYDFPAAWYSSAAEATTPSVTSAATAAAAKALPRAYPLGPPMPPSPAPQEREEASAATEVPTPKQTSAATTTTSTQEQKPKPARRSFRALRPRKAAMTLSPDAVRELRRLLDLPEPKLIKVGVKQKGCSGLAYDLEYVDKPGALDEVVEQDGVKLVIDNRALMSVIGSEMHWQEDMLSQKFVFRNPNIKQSCGCGESFMV</sequence>
<dbReference type="PROSITE" id="PS01152">
    <property type="entry name" value="HESB"/>
    <property type="match status" value="1"/>
</dbReference>
<dbReference type="InterPro" id="IPR016092">
    <property type="entry name" value="ATAP"/>
</dbReference>
<evidence type="ECO:0000313" key="6">
    <source>
        <dbReference type="EMBL" id="KEZ45445.1"/>
    </source>
</evidence>
<feature type="compositionally biased region" description="Pro residues" evidence="4">
    <location>
        <begin position="80"/>
        <end position="89"/>
    </location>
</feature>
<dbReference type="EMBL" id="JOWA01000077">
    <property type="protein sequence ID" value="KEZ45445.1"/>
    <property type="molecule type" value="Genomic_DNA"/>
</dbReference>
<evidence type="ECO:0000313" key="7">
    <source>
        <dbReference type="Proteomes" id="UP000028545"/>
    </source>
</evidence>
<feature type="domain" description="Core" evidence="5">
    <location>
        <begin position="139"/>
        <end position="238"/>
    </location>
</feature>
<dbReference type="SUPFAM" id="SSF89360">
    <property type="entry name" value="HesB-like domain"/>
    <property type="match status" value="1"/>
</dbReference>
<dbReference type="GO" id="GO:0051604">
    <property type="term" value="P:protein maturation"/>
    <property type="evidence" value="ECO:0007669"/>
    <property type="project" value="EnsemblFungi"/>
</dbReference>
<dbReference type="FunFam" id="2.60.300.12:FF:000001">
    <property type="entry name" value="Iron-binding protein IscA"/>
    <property type="match status" value="1"/>
</dbReference>
<feature type="compositionally biased region" description="Low complexity" evidence="4">
    <location>
        <begin position="103"/>
        <end position="119"/>
    </location>
</feature>
<dbReference type="RefSeq" id="XP_016645244.1">
    <property type="nucleotide sequence ID" value="XM_016784947.1"/>
</dbReference>
<reference evidence="6 7" key="1">
    <citation type="journal article" date="2014" name="Genome Announc.">
        <title>Draft genome sequence of the pathogenic fungus Scedosporium apiospermum.</title>
        <authorList>
            <person name="Vandeputte P."/>
            <person name="Ghamrawi S."/>
            <person name="Rechenmann M."/>
            <person name="Iltis A."/>
            <person name="Giraud S."/>
            <person name="Fleury M."/>
            <person name="Thornton C."/>
            <person name="Delhaes L."/>
            <person name="Meyer W."/>
            <person name="Papon N."/>
            <person name="Bouchara J.P."/>
        </authorList>
    </citation>
    <scope>NUCLEOTIDE SEQUENCE [LARGE SCALE GENOMIC DNA]</scope>
    <source>
        <strain evidence="6 7">IHEM 14462</strain>
    </source>
</reference>
<dbReference type="InterPro" id="IPR017870">
    <property type="entry name" value="FeS_cluster_insertion_CS"/>
</dbReference>
<dbReference type="GO" id="GO:0005506">
    <property type="term" value="F:iron ion binding"/>
    <property type="evidence" value="ECO:0007669"/>
    <property type="project" value="EnsemblFungi"/>
</dbReference>
<name>A0A084GDN3_PSEDA</name>